<reference evidence="11 12" key="1">
    <citation type="journal article" date="2016" name="Nat. Commun.">
        <title>Extremotolerant tardigrade genome and improved radiotolerance of human cultured cells by tardigrade-unique protein.</title>
        <authorList>
            <person name="Hashimoto T."/>
            <person name="Horikawa D.D."/>
            <person name="Saito Y."/>
            <person name="Kuwahara H."/>
            <person name="Kozuka-Hata H."/>
            <person name="Shin-I T."/>
            <person name="Minakuchi Y."/>
            <person name="Ohishi K."/>
            <person name="Motoyama A."/>
            <person name="Aizu T."/>
            <person name="Enomoto A."/>
            <person name="Kondo K."/>
            <person name="Tanaka S."/>
            <person name="Hara Y."/>
            <person name="Koshikawa S."/>
            <person name="Sagara H."/>
            <person name="Miura T."/>
            <person name="Yokobori S."/>
            <person name="Miyagawa K."/>
            <person name="Suzuki Y."/>
            <person name="Kubo T."/>
            <person name="Oyama M."/>
            <person name="Kohara Y."/>
            <person name="Fujiyama A."/>
            <person name="Arakawa K."/>
            <person name="Katayama T."/>
            <person name="Toyoda A."/>
            <person name="Kunieda T."/>
        </authorList>
    </citation>
    <scope>NUCLEOTIDE SEQUENCE [LARGE SCALE GENOMIC DNA]</scope>
    <source>
        <strain evidence="11 12">YOKOZUNA-1</strain>
    </source>
</reference>
<evidence type="ECO:0000313" key="12">
    <source>
        <dbReference type="Proteomes" id="UP000186922"/>
    </source>
</evidence>
<feature type="short sequence motif" description="Histidine triad motif" evidence="8">
    <location>
        <begin position="117"/>
        <end position="121"/>
    </location>
</feature>
<evidence type="ECO:0000256" key="1">
    <source>
        <dbReference type="ARBA" id="ARBA00004123"/>
    </source>
</evidence>
<dbReference type="PANTHER" id="PTHR12486:SF4">
    <property type="entry name" value="APRATAXIN"/>
    <property type="match status" value="1"/>
</dbReference>
<dbReference type="AlphaFoldDB" id="A0A1D1V1S5"/>
<feature type="compositionally biased region" description="Basic and acidic residues" evidence="9">
    <location>
        <begin position="1"/>
        <end position="14"/>
    </location>
</feature>
<keyword evidence="2" id="KW-0479">Metal-binding</keyword>
<comment type="caution">
    <text evidence="11">The sequence shown here is derived from an EMBL/GenBank/DDBJ whole genome shotgun (WGS) entry which is preliminary data.</text>
</comment>
<evidence type="ECO:0000256" key="2">
    <source>
        <dbReference type="ARBA" id="ARBA00022723"/>
    </source>
</evidence>
<proteinExistence type="predicted"/>
<feature type="region of interest" description="Disordered" evidence="9">
    <location>
        <begin position="1"/>
        <end position="21"/>
    </location>
</feature>
<dbReference type="GO" id="GO:0000012">
    <property type="term" value="P:single strand break repair"/>
    <property type="evidence" value="ECO:0007669"/>
    <property type="project" value="TreeGrafter"/>
</dbReference>
<keyword evidence="5" id="KW-0238">DNA-binding</keyword>
<dbReference type="GO" id="GO:0003725">
    <property type="term" value="F:double-stranded RNA binding"/>
    <property type="evidence" value="ECO:0007669"/>
    <property type="project" value="TreeGrafter"/>
</dbReference>
<dbReference type="GO" id="GO:0046872">
    <property type="term" value="F:metal ion binding"/>
    <property type="evidence" value="ECO:0007669"/>
    <property type="project" value="UniProtKB-KW"/>
</dbReference>
<dbReference type="GO" id="GO:0005634">
    <property type="term" value="C:nucleus"/>
    <property type="evidence" value="ECO:0007669"/>
    <property type="project" value="UniProtKB-SubCell"/>
</dbReference>
<gene>
    <name evidence="11" type="primary">RvY_07335</name>
    <name evidence="11" type="synonym">RvY_07335.1</name>
    <name evidence="11" type="ORF">RvY_07335-1</name>
</gene>
<dbReference type="GO" id="GO:0030983">
    <property type="term" value="F:mismatched DNA binding"/>
    <property type="evidence" value="ECO:0007669"/>
    <property type="project" value="TreeGrafter"/>
</dbReference>
<dbReference type="Pfam" id="PF16278">
    <property type="entry name" value="zf-C2HE"/>
    <property type="match status" value="1"/>
</dbReference>
<dbReference type="PROSITE" id="PS51084">
    <property type="entry name" value="HIT_2"/>
    <property type="match status" value="1"/>
</dbReference>
<evidence type="ECO:0000259" key="10">
    <source>
        <dbReference type="PROSITE" id="PS51084"/>
    </source>
</evidence>
<dbReference type="GO" id="GO:1990165">
    <property type="term" value="F:single-strand break-containing DNA binding"/>
    <property type="evidence" value="ECO:0007669"/>
    <property type="project" value="TreeGrafter"/>
</dbReference>
<accession>A0A1D1V1S5</accession>
<evidence type="ECO:0000256" key="6">
    <source>
        <dbReference type="ARBA" id="ARBA00023204"/>
    </source>
</evidence>
<evidence type="ECO:0000256" key="3">
    <source>
        <dbReference type="ARBA" id="ARBA00022763"/>
    </source>
</evidence>
<sequence length="204" mass="23637">MSRKRAAPEEDKSKSVKRGSFNPSWQNGLEVSLKDTASHLYSDELVVIIRDKFPKAKHHFLLLPQACIDNLELLDESHVMLLEHMIEKGKDFAKTNIEPKTKNSVRLGFHMVPSMSHLHMHIISQDFDSIYLKNKKHWNSFASPFFRDAESVLEILKKNGKASIDKKKGEELLKQPLRCHVCKELPANIPRLKEHIKRHDKDRS</sequence>
<evidence type="ECO:0000256" key="9">
    <source>
        <dbReference type="SAM" id="MobiDB-lite"/>
    </source>
</evidence>
<dbReference type="PANTHER" id="PTHR12486">
    <property type="entry name" value="APRATAXIN-RELATED"/>
    <property type="match status" value="1"/>
</dbReference>
<dbReference type="Pfam" id="PF11969">
    <property type="entry name" value="DcpS_C"/>
    <property type="match status" value="1"/>
</dbReference>
<dbReference type="EMBL" id="BDGG01000003">
    <property type="protein sequence ID" value="GAU95774.1"/>
    <property type="molecule type" value="Genomic_DNA"/>
</dbReference>
<keyword evidence="12" id="KW-1185">Reference proteome</keyword>
<feature type="domain" description="HIT" evidence="10">
    <location>
        <begin position="26"/>
        <end position="132"/>
    </location>
</feature>
<dbReference type="Proteomes" id="UP000186922">
    <property type="component" value="Unassembled WGS sequence"/>
</dbReference>
<keyword evidence="6" id="KW-0234">DNA repair</keyword>
<evidence type="ECO:0000313" key="11">
    <source>
        <dbReference type="EMBL" id="GAU95774.1"/>
    </source>
</evidence>
<dbReference type="GO" id="GO:0003697">
    <property type="term" value="F:single-stranded DNA binding"/>
    <property type="evidence" value="ECO:0007669"/>
    <property type="project" value="TreeGrafter"/>
</dbReference>
<dbReference type="InterPro" id="IPR036265">
    <property type="entry name" value="HIT-like_sf"/>
</dbReference>
<name>A0A1D1V1S5_RAMVA</name>
<comment type="subcellular location">
    <subcellularLocation>
        <location evidence="1">Nucleus</location>
    </subcellularLocation>
</comment>
<dbReference type="InterPro" id="IPR032566">
    <property type="entry name" value="Znf-C2HE"/>
</dbReference>
<dbReference type="OrthoDB" id="3512845at2759"/>
<keyword evidence="3" id="KW-0227">DNA damage</keyword>
<organism evidence="11 12">
    <name type="scientific">Ramazzottius varieornatus</name>
    <name type="common">Water bear</name>
    <name type="synonym">Tardigrade</name>
    <dbReference type="NCBI Taxonomy" id="947166"/>
    <lineage>
        <taxon>Eukaryota</taxon>
        <taxon>Metazoa</taxon>
        <taxon>Ecdysozoa</taxon>
        <taxon>Tardigrada</taxon>
        <taxon>Eutardigrada</taxon>
        <taxon>Parachela</taxon>
        <taxon>Hypsibioidea</taxon>
        <taxon>Ramazzottiidae</taxon>
        <taxon>Ramazzottius</taxon>
    </lineage>
</organism>
<dbReference type="SUPFAM" id="SSF54197">
    <property type="entry name" value="HIT-like"/>
    <property type="match status" value="1"/>
</dbReference>
<dbReference type="FunFam" id="3.30.428.10:FF:000004">
    <property type="entry name" value="aprataxin isoform X2"/>
    <property type="match status" value="1"/>
</dbReference>
<dbReference type="Gene3D" id="3.30.428.10">
    <property type="entry name" value="HIT-like"/>
    <property type="match status" value="1"/>
</dbReference>
<keyword evidence="7" id="KW-0539">Nucleus</keyword>
<keyword evidence="4" id="KW-0862">Zinc</keyword>
<evidence type="ECO:0000256" key="5">
    <source>
        <dbReference type="ARBA" id="ARBA00023125"/>
    </source>
</evidence>
<protein>
    <recommendedName>
        <fullName evidence="10">HIT domain-containing protein</fullName>
    </recommendedName>
</protein>
<evidence type="ECO:0000256" key="4">
    <source>
        <dbReference type="ARBA" id="ARBA00022833"/>
    </source>
</evidence>
<evidence type="ECO:0000256" key="8">
    <source>
        <dbReference type="PROSITE-ProRule" id="PRU00464"/>
    </source>
</evidence>
<evidence type="ECO:0000256" key="7">
    <source>
        <dbReference type="ARBA" id="ARBA00023242"/>
    </source>
</evidence>
<dbReference type="STRING" id="947166.A0A1D1V1S5"/>
<dbReference type="InterPro" id="IPR011146">
    <property type="entry name" value="HIT-like"/>
</dbReference>
<dbReference type="GO" id="GO:0033699">
    <property type="term" value="F:DNA 5'-adenosine monophosphate hydrolase activity"/>
    <property type="evidence" value="ECO:0007669"/>
    <property type="project" value="TreeGrafter"/>
</dbReference>